<keyword evidence="2" id="KW-1185">Reference proteome</keyword>
<name>A0A1H8UIV4_9RHOB</name>
<dbReference type="OrthoDB" id="7846553at2"/>
<dbReference type="EMBL" id="FODS01000020">
    <property type="protein sequence ID" value="SEP03159.1"/>
    <property type="molecule type" value="Genomic_DNA"/>
</dbReference>
<evidence type="ECO:0000313" key="1">
    <source>
        <dbReference type="EMBL" id="SEP03159.1"/>
    </source>
</evidence>
<dbReference type="Proteomes" id="UP000198893">
    <property type="component" value="Unassembled WGS sequence"/>
</dbReference>
<dbReference type="RefSeq" id="WP_093119665.1">
    <property type="nucleotide sequence ID" value="NZ_FODS01000020.1"/>
</dbReference>
<dbReference type="STRING" id="569882.SAMN04490248_12050"/>
<evidence type="ECO:0000313" key="2">
    <source>
        <dbReference type="Proteomes" id="UP000198893"/>
    </source>
</evidence>
<reference evidence="1 2" key="1">
    <citation type="submission" date="2016-10" db="EMBL/GenBank/DDBJ databases">
        <authorList>
            <person name="de Groot N.N."/>
        </authorList>
    </citation>
    <scope>NUCLEOTIDE SEQUENCE [LARGE SCALE GENOMIC DNA]</scope>
    <source>
        <strain evidence="1 2">DSM 27842</strain>
    </source>
</reference>
<sequence length="141" mass="14986">MHNPRFLSDDNSLIAIDPDADTTLVLEQGVSPGYDTVLSGAYGPIAPYVPSEGDGPVVPVPVVSRFQAKAALLQMGLLDQVETLLVGMDAVTRLAWADAVEFRRTSPLINALAPNLTWPDGTALTAIDIDALFQLAQSIEV</sequence>
<dbReference type="AlphaFoldDB" id="A0A1H8UIV4"/>
<organism evidence="1 2">
    <name type="scientific">Salinihabitans flavidus</name>
    <dbReference type="NCBI Taxonomy" id="569882"/>
    <lineage>
        <taxon>Bacteria</taxon>
        <taxon>Pseudomonadati</taxon>
        <taxon>Pseudomonadota</taxon>
        <taxon>Alphaproteobacteria</taxon>
        <taxon>Rhodobacterales</taxon>
        <taxon>Roseobacteraceae</taxon>
        <taxon>Salinihabitans</taxon>
    </lineage>
</organism>
<proteinExistence type="predicted"/>
<accession>A0A1H8UIV4</accession>
<protein>
    <submittedName>
        <fullName evidence="1">Uncharacterized protein</fullName>
    </submittedName>
</protein>
<gene>
    <name evidence="1" type="ORF">SAMN04490248_12050</name>
</gene>